<evidence type="ECO:0000256" key="2">
    <source>
        <dbReference type="ARBA" id="ARBA00004496"/>
    </source>
</evidence>
<dbReference type="FunFam" id="3.40.50.1820:FF:000276">
    <property type="entry name" value="Acyl-protein thioesterase 1"/>
    <property type="match status" value="1"/>
</dbReference>
<dbReference type="EMBL" id="JAAAJB010000241">
    <property type="protein sequence ID" value="KAG0260667.1"/>
    <property type="molecule type" value="Genomic_DNA"/>
</dbReference>
<dbReference type="GO" id="GO:0005634">
    <property type="term" value="C:nucleus"/>
    <property type="evidence" value="ECO:0007669"/>
    <property type="project" value="UniProtKB-SubCell"/>
</dbReference>
<evidence type="ECO:0000256" key="9">
    <source>
        <dbReference type="ARBA" id="ARBA00022832"/>
    </source>
</evidence>
<evidence type="ECO:0000313" key="16">
    <source>
        <dbReference type="EMBL" id="KAG0260667.1"/>
    </source>
</evidence>
<evidence type="ECO:0000256" key="5">
    <source>
        <dbReference type="ARBA" id="ARBA00014923"/>
    </source>
</evidence>
<keyword evidence="11" id="KW-0539">Nucleus</keyword>
<dbReference type="InterPro" id="IPR050565">
    <property type="entry name" value="LYPA1-2/EST-like"/>
</dbReference>
<keyword evidence="8" id="KW-0378">Hydrolase</keyword>
<evidence type="ECO:0000256" key="4">
    <source>
        <dbReference type="ARBA" id="ARBA00012423"/>
    </source>
</evidence>
<evidence type="ECO:0000256" key="3">
    <source>
        <dbReference type="ARBA" id="ARBA00006499"/>
    </source>
</evidence>
<evidence type="ECO:0000256" key="13">
    <source>
        <dbReference type="ARBA" id="ARBA00031195"/>
    </source>
</evidence>
<dbReference type="InterPro" id="IPR029058">
    <property type="entry name" value="AB_hydrolase_fold"/>
</dbReference>
<evidence type="ECO:0000256" key="12">
    <source>
        <dbReference type="ARBA" id="ARBA00029392"/>
    </source>
</evidence>
<dbReference type="GO" id="GO:0052689">
    <property type="term" value="F:carboxylic ester hydrolase activity"/>
    <property type="evidence" value="ECO:0007669"/>
    <property type="project" value="UniProtKB-KW"/>
</dbReference>
<evidence type="ECO:0000256" key="7">
    <source>
        <dbReference type="ARBA" id="ARBA00022490"/>
    </source>
</evidence>
<evidence type="ECO:0000256" key="11">
    <source>
        <dbReference type="ARBA" id="ARBA00023242"/>
    </source>
</evidence>
<gene>
    <name evidence="16" type="ORF">DFQ27_003415</name>
</gene>
<evidence type="ECO:0000256" key="6">
    <source>
        <dbReference type="ARBA" id="ARBA00022487"/>
    </source>
</evidence>
<comment type="subcellular location">
    <subcellularLocation>
        <location evidence="2">Cytoplasm</location>
    </subcellularLocation>
    <subcellularLocation>
        <location evidence="1">Nucleus</location>
    </subcellularLocation>
</comment>
<evidence type="ECO:0000256" key="10">
    <source>
        <dbReference type="ARBA" id="ARBA00023098"/>
    </source>
</evidence>
<evidence type="ECO:0000256" key="8">
    <source>
        <dbReference type="ARBA" id="ARBA00022801"/>
    </source>
</evidence>
<dbReference type="Proteomes" id="UP000807716">
    <property type="component" value="Unassembled WGS sequence"/>
</dbReference>
<name>A0A9P6U5K1_9FUNG</name>
<keyword evidence="6" id="KW-0719">Serine esterase</keyword>
<dbReference type="AlphaFoldDB" id="A0A9P6U5K1"/>
<evidence type="ECO:0000313" key="17">
    <source>
        <dbReference type="Proteomes" id="UP000807716"/>
    </source>
</evidence>
<keyword evidence="7" id="KW-0963">Cytoplasm</keyword>
<dbReference type="GO" id="GO:0006631">
    <property type="term" value="P:fatty acid metabolic process"/>
    <property type="evidence" value="ECO:0007669"/>
    <property type="project" value="UniProtKB-KW"/>
</dbReference>
<keyword evidence="9" id="KW-0276">Fatty acid metabolism</keyword>
<comment type="catalytic activity">
    <reaction evidence="14">
        <text>S-hexadecanoyl-L-cysteinyl-[protein] + H2O = L-cysteinyl-[protein] + hexadecanoate + H(+)</text>
        <dbReference type="Rhea" id="RHEA:19233"/>
        <dbReference type="Rhea" id="RHEA-COMP:10131"/>
        <dbReference type="Rhea" id="RHEA-COMP:11032"/>
        <dbReference type="ChEBI" id="CHEBI:7896"/>
        <dbReference type="ChEBI" id="CHEBI:15377"/>
        <dbReference type="ChEBI" id="CHEBI:15378"/>
        <dbReference type="ChEBI" id="CHEBI:29950"/>
        <dbReference type="ChEBI" id="CHEBI:74151"/>
        <dbReference type="EC" id="3.1.2.22"/>
    </reaction>
</comment>
<dbReference type="InterPro" id="IPR003140">
    <property type="entry name" value="PLipase/COase/thioEstase"/>
</dbReference>
<proteinExistence type="inferred from homology"/>
<comment type="caution">
    <text evidence="16">The sequence shown here is derived from an EMBL/GenBank/DDBJ whole genome shotgun (WGS) entry which is preliminary data.</text>
</comment>
<evidence type="ECO:0000259" key="15">
    <source>
        <dbReference type="Pfam" id="PF02230"/>
    </source>
</evidence>
<dbReference type="SUPFAM" id="SSF53474">
    <property type="entry name" value="alpha/beta-Hydrolases"/>
    <property type="match status" value="1"/>
</dbReference>
<keyword evidence="17" id="KW-1185">Reference proteome</keyword>
<feature type="domain" description="Phospholipase/carboxylesterase/thioesterase" evidence="15">
    <location>
        <begin position="11"/>
        <end position="225"/>
    </location>
</feature>
<dbReference type="GO" id="GO:0005737">
    <property type="term" value="C:cytoplasm"/>
    <property type="evidence" value="ECO:0007669"/>
    <property type="project" value="UniProtKB-SubCell"/>
</dbReference>
<organism evidence="16 17">
    <name type="scientific">Actinomortierella ambigua</name>
    <dbReference type="NCBI Taxonomy" id="1343610"/>
    <lineage>
        <taxon>Eukaryota</taxon>
        <taxon>Fungi</taxon>
        <taxon>Fungi incertae sedis</taxon>
        <taxon>Mucoromycota</taxon>
        <taxon>Mortierellomycotina</taxon>
        <taxon>Mortierellomycetes</taxon>
        <taxon>Mortierellales</taxon>
        <taxon>Mortierellaceae</taxon>
        <taxon>Actinomortierella</taxon>
    </lineage>
</organism>
<dbReference type="EC" id="3.1.2.22" evidence="4"/>
<dbReference type="Pfam" id="PF02230">
    <property type="entry name" value="Abhydrolase_2"/>
    <property type="match status" value="1"/>
</dbReference>
<comment type="similarity">
    <text evidence="3">Belongs to the AB hydrolase superfamily. AB hydrolase 2 family.</text>
</comment>
<comment type="function">
    <text evidence="12">Hydrolyzes fatty acids from S-acylated cysteine residues in proteins with a strong preference for palmitoylated G-alpha proteins over other acyl substrates. Mediates the deacylation of G-alpha proteins such as GPA1 in vivo, but has weak or no activity toward palmitoylated Ras proteins. Has weak lysophospholipase activity in vitro; however such activity may not exist in vivo.</text>
</comment>
<accession>A0A9P6U5K1</accession>
<dbReference type="Gene3D" id="3.40.50.1820">
    <property type="entry name" value="alpha/beta hydrolase"/>
    <property type="match status" value="1"/>
</dbReference>
<evidence type="ECO:0000256" key="14">
    <source>
        <dbReference type="ARBA" id="ARBA00047337"/>
    </source>
</evidence>
<keyword evidence="10" id="KW-0443">Lipid metabolism</keyword>
<reference evidence="16" key="1">
    <citation type="journal article" date="2020" name="Fungal Divers.">
        <title>Resolving the Mortierellaceae phylogeny through synthesis of multi-gene phylogenetics and phylogenomics.</title>
        <authorList>
            <person name="Vandepol N."/>
            <person name="Liber J."/>
            <person name="Desiro A."/>
            <person name="Na H."/>
            <person name="Kennedy M."/>
            <person name="Barry K."/>
            <person name="Grigoriev I.V."/>
            <person name="Miller A.N."/>
            <person name="O'Donnell K."/>
            <person name="Stajich J.E."/>
            <person name="Bonito G."/>
        </authorList>
    </citation>
    <scope>NUCLEOTIDE SEQUENCE</scope>
    <source>
        <strain evidence="16">BC1065</strain>
    </source>
</reference>
<protein>
    <recommendedName>
        <fullName evidence="5">Acyl-protein thioesterase 1</fullName>
        <ecNumber evidence="4">3.1.2.22</ecNumber>
    </recommendedName>
    <alternativeName>
        <fullName evidence="13">Palmitoyl-protein hydrolase</fullName>
    </alternativeName>
</protein>
<dbReference type="OrthoDB" id="2418081at2759"/>
<evidence type="ECO:0000256" key="1">
    <source>
        <dbReference type="ARBA" id="ARBA00004123"/>
    </source>
</evidence>
<dbReference type="GO" id="GO:0008474">
    <property type="term" value="F:palmitoyl-(protein) hydrolase activity"/>
    <property type="evidence" value="ECO:0007669"/>
    <property type="project" value="UniProtKB-EC"/>
</dbReference>
<sequence length="233" mass="25879">MASQLKKLTSVILPARSKHTASVIFMHGLGDQGTGWAPVGEELQRSLPHVKFIFPNAPNQPVTLNYGMLMPSWYDIKSLNDLEQESDEAGLVKSRQSVMELVREEIDNHGIPANRIVVGGFSQGCVLGLMIGLTTEFKYAGLLSLSGYLPLHKKIMSMTSEANQKTPIFWGHGSADPVVRYEFGKHSAELLKKHKYNVNFNTYEMGHSACPEEIRDILAFLRTTIPELPTPKA</sequence>
<dbReference type="PANTHER" id="PTHR10655">
    <property type="entry name" value="LYSOPHOSPHOLIPASE-RELATED"/>
    <property type="match status" value="1"/>
</dbReference>
<dbReference type="PANTHER" id="PTHR10655:SF17">
    <property type="entry name" value="LYSOPHOSPHOLIPASE-LIKE PROTEIN 1"/>
    <property type="match status" value="1"/>
</dbReference>